<comment type="caution">
    <text evidence="1">The sequence shown here is derived from an EMBL/GenBank/DDBJ whole genome shotgun (WGS) entry which is preliminary data.</text>
</comment>
<gene>
    <name evidence="1" type="ORF">C0175_06000</name>
</gene>
<dbReference type="RefSeq" id="WP_416084564.1">
    <property type="nucleotide sequence ID" value="NZ_JBNARP010000001.1"/>
</dbReference>
<accession>A0A2J6X4B0</accession>
<sequence length="94" mass="10366">MSRIILTTEALESLVENSVISIEGVKALYGKNPVRCVIGDSNISIEVNIVAKFGYDLKKLGNTIAETVKLEVENITPFKVENIIVTFGDIFYES</sequence>
<name>A0A2J6X4B0_9BACT</name>
<dbReference type="AlphaFoldDB" id="A0A2J6X4B0"/>
<evidence type="ECO:0000313" key="1">
    <source>
        <dbReference type="EMBL" id="PMP81135.1"/>
    </source>
</evidence>
<dbReference type="EMBL" id="PNIX01000346">
    <property type="protein sequence ID" value="PMP81135.1"/>
    <property type="molecule type" value="Genomic_DNA"/>
</dbReference>
<proteinExistence type="predicted"/>
<reference evidence="1 2" key="1">
    <citation type="submission" date="2018-01" db="EMBL/GenBank/DDBJ databases">
        <title>Metagenomic assembled genomes from two thermal pools in the Uzon Caldera, Kamchatka, Russia.</title>
        <authorList>
            <person name="Wilkins L."/>
            <person name="Ettinger C."/>
        </authorList>
    </citation>
    <scope>NUCLEOTIDE SEQUENCE [LARGE SCALE GENOMIC DNA]</scope>
    <source>
        <strain evidence="1">ARK-10</strain>
    </source>
</reference>
<dbReference type="Proteomes" id="UP000236910">
    <property type="component" value="Unassembled WGS sequence"/>
</dbReference>
<organism evidence="1 2">
    <name type="scientific">Caldisericum exile</name>
    <dbReference type="NCBI Taxonomy" id="693075"/>
    <lineage>
        <taxon>Bacteria</taxon>
        <taxon>Pseudomonadati</taxon>
        <taxon>Caldisericota/Cryosericota group</taxon>
        <taxon>Caldisericota</taxon>
        <taxon>Caldisericia</taxon>
        <taxon>Caldisericales</taxon>
        <taxon>Caldisericaceae</taxon>
        <taxon>Caldisericum</taxon>
    </lineage>
</organism>
<evidence type="ECO:0008006" key="3">
    <source>
        <dbReference type="Google" id="ProtNLM"/>
    </source>
</evidence>
<protein>
    <recommendedName>
        <fullName evidence="3">Asp23/Gls24 family envelope stress response protein</fullName>
    </recommendedName>
</protein>
<evidence type="ECO:0000313" key="2">
    <source>
        <dbReference type="Proteomes" id="UP000236910"/>
    </source>
</evidence>